<comment type="similarity">
    <text evidence="12">Belongs to the glycosyl hydrolase 18 family.</text>
</comment>
<comment type="caution">
    <text evidence="10">Lacks conserved residue(s) required for the propagation of feature annotation.</text>
</comment>
<dbReference type="AlphaFoldDB" id="A0A5M9MKC2"/>
<keyword evidence="10" id="KW-1015">Disulfide bond</keyword>
<evidence type="ECO:0000256" key="7">
    <source>
        <dbReference type="ARBA" id="ARBA00023277"/>
    </source>
</evidence>
<dbReference type="GO" id="GO:0008843">
    <property type="term" value="F:endochitinase activity"/>
    <property type="evidence" value="ECO:0007669"/>
    <property type="project" value="UniProtKB-EC"/>
</dbReference>
<dbReference type="EC" id="3.2.1.14" evidence="2"/>
<dbReference type="FunFam" id="3.20.20.80:FF:000159">
    <property type="entry name" value="Class V chitinase, putative"/>
    <property type="match status" value="1"/>
</dbReference>
<dbReference type="Pfam" id="PF00187">
    <property type="entry name" value="Chitin_bind_1"/>
    <property type="match status" value="1"/>
</dbReference>
<dbReference type="PANTHER" id="PTHR11177">
    <property type="entry name" value="CHITINASE"/>
    <property type="match status" value="1"/>
</dbReference>
<evidence type="ECO:0000256" key="6">
    <source>
        <dbReference type="ARBA" id="ARBA00023026"/>
    </source>
</evidence>
<dbReference type="VEuPathDB" id="FungiDB:EYZ11_006756"/>
<accession>A0A5M9MKC2</accession>
<dbReference type="OrthoDB" id="73875at2759"/>
<dbReference type="RefSeq" id="XP_033425151.1">
    <property type="nucleotide sequence ID" value="XM_033571836.1"/>
</dbReference>
<dbReference type="InterPro" id="IPR036861">
    <property type="entry name" value="Endochitinase-like_sf"/>
</dbReference>
<feature type="chain" id="PRO_5024284688" description="chitinase" evidence="13">
    <location>
        <begin position="20"/>
        <end position="438"/>
    </location>
</feature>
<dbReference type="PANTHER" id="PTHR11177:SF337">
    <property type="entry name" value="CHITINASE"/>
    <property type="match status" value="1"/>
</dbReference>
<dbReference type="GO" id="GO:0006032">
    <property type="term" value="P:chitin catabolic process"/>
    <property type="evidence" value="ECO:0007669"/>
    <property type="project" value="UniProtKB-KW"/>
</dbReference>
<dbReference type="Gene3D" id="3.20.20.80">
    <property type="entry name" value="Glycosidases"/>
    <property type="match status" value="1"/>
</dbReference>
<sequence length="438" mass="48297">MKMKLTSLTLYLLAQSALGTALRFVMYADQYHTTDMPGREKMEGITHAIMAFAEAKLFNSDGGAHYTPFESVETFRGRFAPDTKVLFAVGGWGDTASFSTGTKDEASRERFARNIAAVVKNGGFDGVDIDWEYPGGNGEDYKRVPNSQRTDEIETFPLFLSAIRSALGKDKILSIAVPGKRVDMIAFTKEQGPKIWESVDMVNVMSYDLMNRRDNVTKHHASVEGSLDTVRAYQDVGLTGDKINLGFPYYAKWFTTVQGAGCEEHPLGCPVELLESADGADTGKSGAFTFEKSTMAEPPRDLKQSADGQCGLTSASKCPAGQCCSQYGNCGTGGEFCQAGCQSDYGECKGLSLKDSWRKAQENGKLDEQAGGQYYFDEHSNIFWTWDTMKTIERKFNEIVEPEQLGGVMAWSLAEDSLNWEHLDAMTNGVMRRQSRDG</sequence>
<comment type="catalytic activity">
    <reaction evidence="1">
        <text>Random endo-hydrolysis of N-acetyl-beta-D-glucosaminide (1-&gt;4)-beta-linkages in chitin and chitodextrins.</text>
        <dbReference type="EC" id="3.2.1.14"/>
    </reaction>
</comment>
<dbReference type="InterPro" id="IPR001223">
    <property type="entry name" value="Glyco_hydro18_cat"/>
</dbReference>
<feature type="domain" description="Chitin-binding type-1" evidence="14">
    <location>
        <begin position="307"/>
        <end position="350"/>
    </location>
</feature>
<dbReference type="PROSITE" id="PS00026">
    <property type="entry name" value="CHIT_BIND_I_1"/>
    <property type="match status" value="1"/>
</dbReference>
<feature type="disulfide bond" evidence="10">
    <location>
        <begin position="318"/>
        <end position="330"/>
    </location>
</feature>
<dbReference type="PROSITE" id="PS51910">
    <property type="entry name" value="GH18_2"/>
    <property type="match status" value="1"/>
</dbReference>
<dbReference type="GO" id="GO:0008061">
    <property type="term" value="F:chitin binding"/>
    <property type="evidence" value="ECO:0007669"/>
    <property type="project" value="UniProtKB-UniRule"/>
</dbReference>
<dbReference type="InterPro" id="IPR050314">
    <property type="entry name" value="Glycosyl_Hydrlase_18"/>
</dbReference>
<name>A0A5M9MKC2_9EURO</name>
<keyword evidence="8 11" id="KW-0326">Glycosidase</keyword>
<dbReference type="SUPFAM" id="SSF51445">
    <property type="entry name" value="(Trans)glycosidases"/>
    <property type="match status" value="1"/>
</dbReference>
<evidence type="ECO:0000256" key="13">
    <source>
        <dbReference type="SAM" id="SignalP"/>
    </source>
</evidence>
<dbReference type="SMART" id="SM00636">
    <property type="entry name" value="Glyco_18"/>
    <property type="match status" value="1"/>
</dbReference>
<evidence type="ECO:0000256" key="4">
    <source>
        <dbReference type="ARBA" id="ARBA00022801"/>
    </source>
</evidence>
<dbReference type="Pfam" id="PF00704">
    <property type="entry name" value="Glyco_hydro_18"/>
    <property type="match status" value="1"/>
</dbReference>
<protein>
    <recommendedName>
        <fullName evidence="2">chitinase</fullName>
        <ecNumber evidence="2">3.2.1.14</ecNumber>
    </recommendedName>
</protein>
<evidence type="ECO:0000256" key="1">
    <source>
        <dbReference type="ARBA" id="ARBA00000822"/>
    </source>
</evidence>
<keyword evidence="9" id="KW-0624">Polysaccharide degradation</keyword>
<organism evidence="16 17">
    <name type="scientific">Aspergillus tanneri</name>
    <dbReference type="NCBI Taxonomy" id="1220188"/>
    <lineage>
        <taxon>Eukaryota</taxon>
        <taxon>Fungi</taxon>
        <taxon>Dikarya</taxon>
        <taxon>Ascomycota</taxon>
        <taxon>Pezizomycotina</taxon>
        <taxon>Eurotiomycetes</taxon>
        <taxon>Eurotiomycetidae</taxon>
        <taxon>Eurotiales</taxon>
        <taxon>Aspergillaceae</taxon>
        <taxon>Aspergillus</taxon>
        <taxon>Aspergillus subgen. Circumdati</taxon>
    </lineage>
</organism>
<dbReference type="EMBL" id="QUQM01000007">
    <property type="protein sequence ID" value="KAA8645790.1"/>
    <property type="molecule type" value="Genomic_DNA"/>
</dbReference>
<feature type="signal peptide" evidence="13">
    <location>
        <begin position="1"/>
        <end position="19"/>
    </location>
</feature>
<evidence type="ECO:0000256" key="12">
    <source>
        <dbReference type="RuleBase" id="RU004453"/>
    </source>
</evidence>
<dbReference type="InterPro" id="IPR011583">
    <property type="entry name" value="Chitinase_II/V-like_cat"/>
</dbReference>
<evidence type="ECO:0000256" key="8">
    <source>
        <dbReference type="ARBA" id="ARBA00023295"/>
    </source>
</evidence>
<comment type="caution">
    <text evidence="16">The sequence shown here is derived from an EMBL/GenBank/DDBJ whole genome shotgun (WGS) entry which is preliminary data.</text>
</comment>
<evidence type="ECO:0000256" key="11">
    <source>
        <dbReference type="RuleBase" id="RU000489"/>
    </source>
</evidence>
<dbReference type="CDD" id="cd00598">
    <property type="entry name" value="GH18_chitinase-like"/>
    <property type="match status" value="1"/>
</dbReference>
<evidence type="ECO:0000256" key="9">
    <source>
        <dbReference type="ARBA" id="ARBA00023326"/>
    </source>
</evidence>
<dbReference type="Gene3D" id="3.30.60.10">
    <property type="entry name" value="Endochitinase-like"/>
    <property type="match status" value="1"/>
</dbReference>
<dbReference type="InterPro" id="IPR017853">
    <property type="entry name" value="GH"/>
</dbReference>
<keyword evidence="13" id="KW-0732">Signal</keyword>
<keyword evidence="5" id="KW-0146">Chitin degradation</keyword>
<dbReference type="PROSITE" id="PS50941">
    <property type="entry name" value="CHIT_BIND_I_2"/>
    <property type="match status" value="1"/>
</dbReference>
<dbReference type="Proteomes" id="UP000324241">
    <property type="component" value="Unassembled WGS sequence"/>
</dbReference>
<evidence type="ECO:0000313" key="16">
    <source>
        <dbReference type="EMBL" id="KAA8645790.1"/>
    </source>
</evidence>
<evidence type="ECO:0000256" key="3">
    <source>
        <dbReference type="ARBA" id="ARBA00022669"/>
    </source>
</evidence>
<evidence type="ECO:0000259" key="15">
    <source>
        <dbReference type="PROSITE" id="PS51910"/>
    </source>
</evidence>
<feature type="domain" description="GH18" evidence="15">
    <location>
        <begin position="21"/>
        <end position="433"/>
    </location>
</feature>
<keyword evidence="7" id="KW-0119">Carbohydrate metabolism</keyword>
<feature type="disulfide bond" evidence="10">
    <location>
        <begin position="323"/>
        <end position="337"/>
    </location>
</feature>
<dbReference type="GO" id="GO:0000272">
    <property type="term" value="P:polysaccharide catabolic process"/>
    <property type="evidence" value="ECO:0007669"/>
    <property type="project" value="UniProtKB-KW"/>
</dbReference>
<gene>
    <name evidence="16" type="ORF">ATNIH1004_007210</name>
</gene>
<dbReference type="InterPro" id="IPR001579">
    <property type="entry name" value="Glyco_hydro_18_chit_AS"/>
</dbReference>
<dbReference type="CDD" id="cd00035">
    <property type="entry name" value="ChtBD1"/>
    <property type="match status" value="1"/>
</dbReference>
<evidence type="ECO:0000256" key="2">
    <source>
        <dbReference type="ARBA" id="ARBA00012729"/>
    </source>
</evidence>
<dbReference type="PROSITE" id="PS01095">
    <property type="entry name" value="GH18_1"/>
    <property type="match status" value="1"/>
</dbReference>
<dbReference type="GO" id="GO:0005576">
    <property type="term" value="C:extracellular region"/>
    <property type="evidence" value="ECO:0007669"/>
    <property type="project" value="TreeGrafter"/>
</dbReference>
<dbReference type="InterPro" id="IPR001002">
    <property type="entry name" value="Chitin-bd_1"/>
</dbReference>
<keyword evidence="3 10" id="KW-0147">Chitin-binding</keyword>
<dbReference type="SUPFAM" id="SSF57016">
    <property type="entry name" value="Plant lectins/antimicrobial peptides"/>
    <property type="match status" value="1"/>
</dbReference>
<keyword evidence="4 11" id="KW-0378">Hydrolase</keyword>
<keyword evidence="6" id="KW-0843">Virulence</keyword>
<reference evidence="16 17" key="1">
    <citation type="submission" date="2019-08" db="EMBL/GenBank/DDBJ databases">
        <title>The genome sequence of a newly discovered highly antifungal drug resistant Aspergillus species, Aspergillus tanneri NIH 1004.</title>
        <authorList>
            <person name="Mounaud S."/>
            <person name="Singh I."/>
            <person name="Joardar V."/>
            <person name="Pakala S."/>
            <person name="Pakala S."/>
            <person name="Venepally P."/>
            <person name="Chung J.K."/>
            <person name="Losada L."/>
            <person name="Nierman W.C."/>
        </authorList>
    </citation>
    <scope>NUCLEOTIDE SEQUENCE [LARGE SCALE GENOMIC DNA]</scope>
    <source>
        <strain evidence="16 17">NIH1004</strain>
    </source>
</reference>
<proteinExistence type="inferred from homology"/>
<evidence type="ECO:0000313" key="17">
    <source>
        <dbReference type="Proteomes" id="UP000324241"/>
    </source>
</evidence>
<evidence type="ECO:0000256" key="5">
    <source>
        <dbReference type="ARBA" id="ARBA00023024"/>
    </source>
</evidence>
<evidence type="ECO:0000259" key="14">
    <source>
        <dbReference type="PROSITE" id="PS50941"/>
    </source>
</evidence>
<dbReference type="GeneID" id="54329912"/>
<dbReference type="InterPro" id="IPR018371">
    <property type="entry name" value="Chitin-binding_1_CS"/>
</dbReference>
<dbReference type="SMART" id="SM00270">
    <property type="entry name" value="ChtBD1"/>
    <property type="match status" value="1"/>
</dbReference>
<evidence type="ECO:0000256" key="10">
    <source>
        <dbReference type="PROSITE-ProRule" id="PRU00261"/>
    </source>
</evidence>